<dbReference type="OrthoDB" id="40334at2759"/>
<feature type="non-terminal residue" evidence="1">
    <location>
        <position position="1"/>
    </location>
</feature>
<evidence type="ECO:0000313" key="1">
    <source>
        <dbReference type="EMBL" id="KAF9466589.1"/>
    </source>
</evidence>
<gene>
    <name evidence="1" type="ORF">BDZ94DRAFT_1143788</name>
</gene>
<dbReference type="Proteomes" id="UP000807353">
    <property type="component" value="Unassembled WGS sequence"/>
</dbReference>
<comment type="caution">
    <text evidence="1">The sequence shown here is derived from an EMBL/GenBank/DDBJ whole genome shotgun (WGS) entry which is preliminary data.</text>
</comment>
<accession>A0A9P5YDD9</accession>
<reference evidence="1" key="1">
    <citation type="submission" date="2020-11" db="EMBL/GenBank/DDBJ databases">
        <authorList>
            <consortium name="DOE Joint Genome Institute"/>
            <person name="Ahrendt S."/>
            <person name="Riley R."/>
            <person name="Andreopoulos W."/>
            <person name="Labutti K."/>
            <person name="Pangilinan J."/>
            <person name="Ruiz-Duenas F.J."/>
            <person name="Barrasa J.M."/>
            <person name="Sanchez-Garcia M."/>
            <person name="Camarero S."/>
            <person name="Miyauchi S."/>
            <person name="Serrano A."/>
            <person name="Linde D."/>
            <person name="Babiker R."/>
            <person name="Drula E."/>
            <person name="Ayuso-Fernandez I."/>
            <person name="Pacheco R."/>
            <person name="Padilla G."/>
            <person name="Ferreira P."/>
            <person name="Barriuso J."/>
            <person name="Kellner H."/>
            <person name="Castanera R."/>
            <person name="Alfaro M."/>
            <person name="Ramirez L."/>
            <person name="Pisabarro A.G."/>
            <person name="Kuo A."/>
            <person name="Tritt A."/>
            <person name="Lipzen A."/>
            <person name="He G."/>
            <person name="Yan M."/>
            <person name="Ng V."/>
            <person name="Cullen D."/>
            <person name="Martin F."/>
            <person name="Rosso M.-N."/>
            <person name="Henrissat B."/>
            <person name="Hibbett D."/>
            <person name="Martinez A.T."/>
            <person name="Grigoriev I.V."/>
        </authorList>
    </citation>
    <scope>NUCLEOTIDE SEQUENCE</scope>
    <source>
        <strain evidence="1">CBS 247.69</strain>
    </source>
</reference>
<dbReference type="CDD" id="cd02970">
    <property type="entry name" value="PRX_like2"/>
    <property type="match status" value="1"/>
</dbReference>
<evidence type="ECO:0000313" key="2">
    <source>
        <dbReference type="Proteomes" id="UP000807353"/>
    </source>
</evidence>
<dbReference type="Pfam" id="PF13911">
    <property type="entry name" value="AhpC-TSA_2"/>
    <property type="match status" value="1"/>
</dbReference>
<keyword evidence="2" id="KW-1185">Reference proteome</keyword>
<name>A0A9P5YDD9_9AGAR</name>
<dbReference type="SUPFAM" id="SSF52833">
    <property type="entry name" value="Thioredoxin-like"/>
    <property type="match status" value="1"/>
</dbReference>
<dbReference type="InterPro" id="IPR032801">
    <property type="entry name" value="PXL2A/B/C"/>
</dbReference>
<proteinExistence type="predicted"/>
<dbReference type="Gene3D" id="3.40.30.10">
    <property type="entry name" value="Glutaredoxin"/>
    <property type="match status" value="1"/>
</dbReference>
<dbReference type="PANTHER" id="PTHR28630:SF3">
    <property type="entry name" value="PEROXIREDOXIN-LIKE 2C"/>
    <property type="match status" value="1"/>
</dbReference>
<dbReference type="EMBL" id="MU150241">
    <property type="protein sequence ID" value="KAF9466589.1"/>
    <property type="molecule type" value="Genomic_DNA"/>
</dbReference>
<dbReference type="PANTHER" id="PTHR28630">
    <property type="match status" value="1"/>
</dbReference>
<sequence>PTLAQLAHAASLPVIAQSGLRVPFASLFAAQRTIVVFVRHFWCPLCQDYMSTLVSAAQPHRMFAPAEDTGRMGTQPVHLVVISNGAHAFIPKYRQLFGLPYDMYTDPELCLYRALGMARDGLSLTHETGDDHVPLLDGGYVRHSLVGGIAMVVMRALRTGMPVWEKGGDIDQLGGEFVLGPGLQCSYAHRMQTPKGHAPIADVLKAAG</sequence>
<dbReference type="AlphaFoldDB" id="A0A9P5YDD9"/>
<protein>
    <submittedName>
        <fullName evidence="1">Uncharacterized protein</fullName>
    </submittedName>
</protein>
<feature type="non-terminal residue" evidence="1">
    <location>
        <position position="208"/>
    </location>
</feature>
<dbReference type="InterPro" id="IPR036249">
    <property type="entry name" value="Thioredoxin-like_sf"/>
</dbReference>
<organism evidence="1 2">
    <name type="scientific">Collybia nuda</name>
    <dbReference type="NCBI Taxonomy" id="64659"/>
    <lineage>
        <taxon>Eukaryota</taxon>
        <taxon>Fungi</taxon>
        <taxon>Dikarya</taxon>
        <taxon>Basidiomycota</taxon>
        <taxon>Agaricomycotina</taxon>
        <taxon>Agaricomycetes</taxon>
        <taxon>Agaricomycetidae</taxon>
        <taxon>Agaricales</taxon>
        <taxon>Tricholomatineae</taxon>
        <taxon>Clitocybaceae</taxon>
        <taxon>Collybia</taxon>
    </lineage>
</organism>